<dbReference type="EMBL" id="JAKOGI010000441">
    <property type="protein sequence ID" value="KAJ8434965.1"/>
    <property type="molecule type" value="Genomic_DNA"/>
</dbReference>
<dbReference type="GO" id="GO:0006402">
    <property type="term" value="P:mRNA catabolic process"/>
    <property type="evidence" value="ECO:0007669"/>
    <property type="project" value="TreeGrafter"/>
</dbReference>
<dbReference type="InterPro" id="IPR011990">
    <property type="entry name" value="TPR-like_helical_dom_sf"/>
</dbReference>
<feature type="region of interest" description="Disordered" evidence="3">
    <location>
        <begin position="617"/>
        <end position="679"/>
    </location>
</feature>
<dbReference type="InterPro" id="IPR039740">
    <property type="entry name" value="CNOT10"/>
</dbReference>
<evidence type="ECO:0000256" key="3">
    <source>
        <dbReference type="SAM" id="MobiDB-lite"/>
    </source>
</evidence>
<gene>
    <name evidence="4" type="ORF">Cgig2_027808</name>
</gene>
<dbReference type="Gene3D" id="1.25.40.10">
    <property type="entry name" value="Tetratricopeptide repeat domain"/>
    <property type="match status" value="2"/>
</dbReference>
<feature type="region of interest" description="Disordered" evidence="3">
    <location>
        <begin position="1"/>
        <end position="76"/>
    </location>
</feature>
<protein>
    <recommendedName>
        <fullName evidence="6">CCR4-NOT transcription complex subunit 10</fullName>
    </recommendedName>
</protein>
<dbReference type="PANTHER" id="PTHR12979">
    <property type="entry name" value="CCR4-NOT TRANSCRIPTION COMPLEX SUBUNIT 10"/>
    <property type="match status" value="1"/>
</dbReference>
<dbReference type="GO" id="GO:0030014">
    <property type="term" value="C:CCR4-NOT complex"/>
    <property type="evidence" value="ECO:0007669"/>
    <property type="project" value="InterPro"/>
</dbReference>
<comment type="caution">
    <text evidence="4">The sequence shown here is derived from an EMBL/GenBank/DDBJ whole genome shotgun (WGS) entry which is preliminary data.</text>
</comment>
<evidence type="ECO:0000256" key="2">
    <source>
        <dbReference type="PROSITE-ProRule" id="PRU00339"/>
    </source>
</evidence>
<comment type="similarity">
    <text evidence="1">Belongs to the CNOT10 family.</text>
</comment>
<evidence type="ECO:0008006" key="6">
    <source>
        <dbReference type="Google" id="ProtNLM"/>
    </source>
</evidence>
<proteinExistence type="inferred from homology"/>
<dbReference type="Proteomes" id="UP001153076">
    <property type="component" value="Unassembled WGS sequence"/>
</dbReference>
<dbReference type="AlphaFoldDB" id="A0A9Q1K1Y8"/>
<reference evidence="4" key="1">
    <citation type="submission" date="2022-04" db="EMBL/GenBank/DDBJ databases">
        <title>Carnegiea gigantea Genome sequencing and assembly v2.</title>
        <authorList>
            <person name="Copetti D."/>
            <person name="Sanderson M.J."/>
            <person name="Burquez A."/>
            <person name="Wojciechowski M.F."/>
        </authorList>
    </citation>
    <scope>NUCLEOTIDE SEQUENCE</scope>
    <source>
        <strain evidence="4">SGP5-SGP5p</strain>
        <tissue evidence="4">Aerial part</tissue>
    </source>
</reference>
<feature type="compositionally biased region" description="Polar residues" evidence="3">
    <location>
        <begin position="305"/>
        <end position="314"/>
    </location>
</feature>
<keyword evidence="5" id="KW-1185">Reference proteome</keyword>
<dbReference type="GO" id="GO:0017148">
    <property type="term" value="P:negative regulation of translation"/>
    <property type="evidence" value="ECO:0007669"/>
    <property type="project" value="TreeGrafter"/>
</dbReference>
<dbReference type="PANTHER" id="PTHR12979:SF5">
    <property type="entry name" value="CCR4-NOT TRANSCRIPTION COMPLEX SUBUNIT 10"/>
    <property type="match status" value="1"/>
</dbReference>
<evidence type="ECO:0000313" key="5">
    <source>
        <dbReference type="Proteomes" id="UP001153076"/>
    </source>
</evidence>
<feature type="compositionally biased region" description="Polar residues" evidence="3">
    <location>
        <begin position="642"/>
        <end position="653"/>
    </location>
</feature>
<dbReference type="SUPFAM" id="SSF48452">
    <property type="entry name" value="TPR-like"/>
    <property type="match status" value="2"/>
</dbReference>
<feature type="compositionally biased region" description="Polar residues" evidence="3">
    <location>
        <begin position="268"/>
        <end position="281"/>
    </location>
</feature>
<feature type="compositionally biased region" description="Low complexity" evidence="3">
    <location>
        <begin position="282"/>
        <end position="294"/>
    </location>
</feature>
<evidence type="ECO:0000313" key="4">
    <source>
        <dbReference type="EMBL" id="KAJ8434965.1"/>
    </source>
</evidence>
<evidence type="ECO:0000256" key="1">
    <source>
        <dbReference type="ARBA" id="ARBA00010080"/>
    </source>
</evidence>
<feature type="region of interest" description="Disordered" evidence="3">
    <location>
        <begin position="268"/>
        <end position="314"/>
    </location>
</feature>
<dbReference type="SMART" id="SM00028">
    <property type="entry name" value="TPR"/>
    <property type="match status" value="3"/>
</dbReference>
<feature type="repeat" description="TPR" evidence="2">
    <location>
        <begin position="822"/>
        <end position="855"/>
    </location>
</feature>
<dbReference type="PROSITE" id="PS50005">
    <property type="entry name" value="TPR"/>
    <property type="match status" value="1"/>
</dbReference>
<name>A0A9Q1K1Y8_9CARY</name>
<organism evidence="4 5">
    <name type="scientific">Carnegiea gigantea</name>
    <dbReference type="NCBI Taxonomy" id="171969"/>
    <lineage>
        <taxon>Eukaryota</taxon>
        <taxon>Viridiplantae</taxon>
        <taxon>Streptophyta</taxon>
        <taxon>Embryophyta</taxon>
        <taxon>Tracheophyta</taxon>
        <taxon>Spermatophyta</taxon>
        <taxon>Magnoliopsida</taxon>
        <taxon>eudicotyledons</taxon>
        <taxon>Gunneridae</taxon>
        <taxon>Pentapetalae</taxon>
        <taxon>Caryophyllales</taxon>
        <taxon>Cactineae</taxon>
        <taxon>Cactaceae</taxon>
        <taxon>Cactoideae</taxon>
        <taxon>Echinocereeae</taxon>
        <taxon>Carnegiea</taxon>
    </lineage>
</organism>
<keyword evidence="2" id="KW-0802">TPR repeat</keyword>
<dbReference type="OrthoDB" id="25157at2759"/>
<accession>A0A9Q1K1Y8</accession>
<dbReference type="InterPro" id="IPR019734">
    <property type="entry name" value="TPR_rpt"/>
</dbReference>
<sequence length="898" mass="98444">MAHRSSKRQDQHHLRAVIETGSRKQCAGEIPAKFQSPEKSPTTDMPAQREPAGTETADQPSPHFSRGENPPPGDRYEKTHLMNTKARRLLRCIFSLLLTFFDARFPKLFFQILHNIYVAEFFRDGCSDPKKLVAELIGIKRLSEELARASVEQTEVASQAGSKAISSTKGSNNSVNSAGVAFADEFDASVGTLNMATVLFHLHEYPKALSVLEPLFQNIEPIDETTALQVCLLLLDVAFMTQDASKFSDVISYLEKAFGVGYMLNPADSGSTGQQQPSHFVSKSSSIPNNSSASDDLQSEGAATGNASEGSLSRTLSDDTIEYETLLSTLDISGQNMSRPSNLSSSSDILRTSADRFTPTVNLKLQLPLYKIQLLLLTRNLKAAKREVKLAMNIARGVDSSRTLLLKSQLEYARGNYPKAFKLLKASSNQPDLGSSIIINNNVGCIYYQQGKHHTSSVFFHKALSNCSSVRKEEPQKLATFSQDKSLLIAYNCGVQYLACGKPILAARFFLKASLAFCNRPLLWLRLAECCLMALEKRLLKHTEASIHESDLRVQVIGQGKWRYLAVENDSSSNGNASSNEREDSAIDINNKPKLSLPYARQYLLNALHLLGSSESKHVKSGSSMKPPLEEHESSEAATTSKNSGQRNLSSNDMKPKDSASLGQVNANGDARGGSHSNAAANAMSEFEDICRRENQKIKQTVIIDLAFVELELGNPLKALSAALCLLNLPECSGMYAFLAHLYAAEALCLLNRPKEAVEHLFTYLSAGHNVELPYTGEDCRQWQAKKAVDAEDTNSGHTAARTSAFEEQQDSIFLSPEEARGALYVNLASMYVMQGDLEQASRFASQALATAPNSQEAAVMAVYLDLKAGNTQEALVKLKRCCRVRFLPFTSRSKAAS</sequence>